<comment type="caution">
    <text evidence="2">The sequence shown here is derived from an EMBL/GenBank/DDBJ whole genome shotgun (WGS) entry which is preliminary data.</text>
</comment>
<accession>A0A024GAF7</accession>
<dbReference type="EMBL" id="CAIX01000046">
    <property type="protein sequence ID" value="CCI43307.1"/>
    <property type="molecule type" value="Genomic_DNA"/>
</dbReference>
<protein>
    <submittedName>
        <fullName evidence="2">Uncharacterized protein</fullName>
    </submittedName>
</protein>
<keyword evidence="3" id="KW-1185">Reference proteome</keyword>
<sequence length="129" mass="15368">MNVRNRFGGRISLSFNQFLCCFHIAFVIFSATIDLNIHSIHTLLKFSLWLYYPMTSFRHNFVKSTRYSETSSKNTRFYQLHQSDTKTTELRTTTSLQKEYHNYKAKSDEGNNCFLANHILQWPRMLLTR</sequence>
<evidence type="ECO:0000256" key="1">
    <source>
        <dbReference type="SAM" id="Phobius"/>
    </source>
</evidence>
<keyword evidence="1" id="KW-0812">Transmembrane</keyword>
<evidence type="ECO:0000313" key="3">
    <source>
        <dbReference type="Proteomes" id="UP000053237"/>
    </source>
</evidence>
<keyword evidence="1" id="KW-0472">Membrane</keyword>
<dbReference type="InParanoid" id="A0A024GAF7"/>
<dbReference type="Proteomes" id="UP000053237">
    <property type="component" value="Unassembled WGS sequence"/>
</dbReference>
<dbReference type="AlphaFoldDB" id="A0A024GAF7"/>
<keyword evidence="1" id="KW-1133">Transmembrane helix</keyword>
<evidence type="ECO:0000313" key="2">
    <source>
        <dbReference type="EMBL" id="CCI43307.1"/>
    </source>
</evidence>
<name>A0A024GAF7_9STRA</name>
<organism evidence="2 3">
    <name type="scientific">Albugo candida</name>
    <dbReference type="NCBI Taxonomy" id="65357"/>
    <lineage>
        <taxon>Eukaryota</taxon>
        <taxon>Sar</taxon>
        <taxon>Stramenopiles</taxon>
        <taxon>Oomycota</taxon>
        <taxon>Peronosporomycetes</taxon>
        <taxon>Albuginales</taxon>
        <taxon>Albuginaceae</taxon>
        <taxon>Albugo</taxon>
    </lineage>
</organism>
<proteinExistence type="predicted"/>
<reference evidence="2 3" key="1">
    <citation type="submission" date="2012-05" db="EMBL/GenBank/DDBJ databases">
        <title>Recombination and specialization in a pathogen metapopulation.</title>
        <authorList>
            <person name="Gardiner A."/>
            <person name="Kemen E."/>
            <person name="Schultz-Larsen T."/>
            <person name="MacLean D."/>
            <person name="Van Oosterhout C."/>
            <person name="Jones J.D.G."/>
        </authorList>
    </citation>
    <scope>NUCLEOTIDE SEQUENCE [LARGE SCALE GENOMIC DNA]</scope>
    <source>
        <strain evidence="2 3">Ac Nc2</strain>
    </source>
</reference>
<gene>
    <name evidence="2" type="ORF">BN9_040910</name>
</gene>
<feature type="transmembrane region" description="Helical" evidence="1">
    <location>
        <begin position="12"/>
        <end position="31"/>
    </location>
</feature>